<protein>
    <submittedName>
        <fullName evidence="1">Uncharacterized protein</fullName>
    </submittedName>
</protein>
<evidence type="ECO:0000313" key="3">
    <source>
        <dbReference type="EMBL" id="KAK1940731.1"/>
    </source>
</evidence>
<dbReference type="InterPro" id="IPR032710">
    <property type="entry name" value="NTF2-like_dom_sf"/>
</dbReference>
<dbReference type="EMBL" id="JASMQC010000015">
    <property type="protein sequence ID" value="KAK1939877.1"/>
    <property type="molecule type" value="Genomic_DNA"/>
</dbReference>
<dbReference type="CDD" id="cd00531">
    <property type="entry name" value="NTF2_like"/>
    <property type="match status" value="1"/>
</dbReference>
<comment type="caution">
    <text evidence="1">The sequence shown here is derived from an EMBL/GenBank/DDBJ whole genome shotgun (WGS) entry which is preliminary data.</text>
</comment>
<dbReference type="EMBL" id="JASMQC010000014">
    <property type="protein sequence ID" value="KAK1940731.1"/>
    <property type="molecule type" value="Genomic_DNA"/>
</dbReference>
<dbReference type="Proteomes" id="UP001259832">
    <property type="component" value="Unassembled WGS sequence"/>
</dbReference>
<evidence type="ECO:0000313" key="5">
    <source>
        <dbReference type="Proteomes" id="UP001259832"/>
    </source>
</evidence>
<dbReference type="AlphaFoldDB" id="A0AAD9LLD8"/>
<keyword evidence="5" id="KW-1185">Reference proteome</keyword>
<organism evidence="1 5">
    <name type="scientific">Phytophthora citrophthora</name>
    <dbReference type="NCBI Taxonomy" id="4793"/>
    <lineage>
        <taxon>Eukaryota</taxon>
        <taxon>Sar</taxon>
        <taxon>Stramenopiles</taxon>
        <taxon>Oomycota</taxon>
        <taxon>Peronosporomycetes</taxon>
        <taxon>Peronosporales</taxon>
        <taxon>Peronosporaceae</taxon>
        <taxon>Phytophthora</taxon>
    </lineage>
</organism>
<dbReference type="EMBL" id="JASMQC010000014">
    <property type="protein sequence ID" value="KAK1940732.1"/>
    <property type="molecule type" value="Genomic_DNA"/>
</dbReference>
<sequence length="124" mass="13857">MSKTIPTQEYELVVAAVQTYIDGLQCGDTKTLSRAFHNDAVMYGYSGDSLLGGPIENLYEFVRRHGAATQVKTHTDVLSITPTTAVVRVDMENDAAGLNYTDFHTLIKVDEHWCIIAKTFHQYD</sequence>
<accession>A0AAD9LLD8</accession>
<proteinExistence type="predicted"/>
<dbReference type="InterPro" id="IPR039437">
    <property type="entry name" value="FrzH/put_lumazine-bd"/>
</dbReference>
<evidence type="ECO:0000313" key="1">
    <source>
        <dbReference type="EMBL" id="KAK1939877.1"/>
    </source>
</evidence>
<dbReference type="Gene3D" id="3.10.450.50">
    <property type="match status" value="1"/>
</dbReference>
<name>A0AAD9LLD8_9STRA</name>
<reference evidence="1" key="1">
    <citation type="submission" date="2023-08" db="EMBL/GenBank/DDBJ databases">
        <title>Reference Genome Resource for the Citrus Pathogen Phytophthora citrophthora.</title>
        <authorList>
            <person name="Moller H."/>
            <person name="Coetzee B."/>
            <person name="Rose L.J."/>
            <person name="Van Niekerk J.M."/>
        </authorList>
    </citation>
    <scope>NUCLEOTIDE SEQUENCE</scope>
    <source>
        <strain evidence="1">STE-U-9442</strain>
    </source>
</reference>
<dbReference type="SUPFAM" id="SSF54427">
    <property type="entry name" value="NTF2-like"/>
    <property type="match status" value="1"/>
</dbReference>
<evidence type="ECO:0000313" key="2">
    <source>
        <dbReference type="EMBL" id="KAK1939878.1"/>
    </source>
</evidence>
<dbReference type="EMBL" id="JASMQC010000015">
    <property type="protein sequence ID" value="KAK1939878.1"/>
    <property type="molecule type" value="Genomic_DNA"/>
</dbReference>
<dbReference type="Pfam" id="PF12893">
    <property type="entry name" value="Lumazine_bd_2"/>
    <property type="match status" value="1"/>
</dbReference>
<evidence type="ECO:0000313" key="4">
    <source>
        <dbReference type="EMBL" id="KAK1940732.1"/>
    </source>
</evidence>
<gene>
    <name evidence="3" type="ORF">P3T76_008182</name>
    <name evidence="4" type="ORF">P3T76_008183</name>
    <name evidence="1" type="ORF">P3T76_008200</name>
    <name evidence="2" type="ORF">P3T76_008201</name>
</gene>